<dbReference type="InParanoid" id="A0A7L4YL49"/>
<dbReference type="OrthoDB" id="3722973at2"/>
<dbReference type="InterPro" id="IPR051398">
    <property type="entry name" value="Polysacch_Deacetylase"/>
</dbReference>
<dbReference type="AlphaFoldDB" id="A0A7L4YL49"/>
<dbReference type="PANTHER" id="PTHR34216">
    <property type="match status" value="1"/>
</dbReference>
<accession>A0A7L4YL49</accession>
<proteinExistence type="predicted"/>
<dbReference type="Pfam" id="PF01522">
    <property type="entry name" value="Polysacc_deac_1"/>
    <property type="match status" value="1"/>
</dbReference>
<protein>
    <submittedName>
        <fullName evidence="5">Polysaccharide deacetylase</fullName>
    </submittedName>
</protein>
<evidence type="ECO:0000313" key="6">
    <source>
        <dbReference type="Proteomes" id="UP000463857"/>
    </source>
</evidence>
<comment type="subcellular location">
    <subcellularLocation>
        <location evidence="1">Secreted</location>
    </subcellularLocation>
</comment>
<keyword evidence="6" id="KW-1185">Reference proteome</keyword>
<dbReference type="KEGG" id="eke:EK0264_02525"/>
<dbReference type="GO" id="GO:0005576">
    <property type="term" value="C:extracellular region"/>
    <property type="evidence" value="ECO:0007669"/>
    <property type="project" value="UniProtKB-SubCell"/>
</dbReference>
<feature type="signal peptide" evidence="3">
    <location>
        <begin position="1"/>
        <end position="30"/>
    </location>
</feature>
<evidence type="ECO:0000256" key="3">
    <source>
        <dbReference type="SAM" id="SignalP"/>
    </source>
</evidence>
<feature type="domain" description="NodB homology" evidence="4">
    <location>
        <begin position="285"/>
        <end position="350"/>
    </location>
</feature>
<dbReference type="GO" id="GO:0016810">
    <property type="term" value="F:hydrolase activity, acting on carbon-nitrogen (but not peptide) bonds"/>
    <property type="evidence" value="ECO:0007669"/>
    <property type="project" value="InterPro"/>
</dbReference>
<dbReference type="RefSeq" id="WP_159542589.1">
    <property type="nucleotide sequence ID" value="NZ_CP047156.1"/>
</dbReference>
<evidence type="ECO:0000256" key="1">
    <source>
        <dbReference type="ARBA" id="ARBA00004613"/>
    </source>
</evidence>
<dbReference type="Proteomes" id="UP000463857">
    <property type="component" value="Chromosome"/>
</dbReference>
<name>A0A7L4YL49_9ACTN</name>
<feature type="chain" id="PRO_5029626333" evidence="3">
    <location>
        <begin position="31"/>
        <end position="432"/>
    </location>
</feature>
<reference evidence="5 6" key="1">
    <citation type="journal article" date="2018" name="Int. J. Syst. Evol. Microbiol.">
        <title>Epidermidibacterium keratini gen. nov., sp. nov., a member of the family Sporichthyaceae, isolated from keratin epidermis.</title>
        <authorList>
            <person name="Lee D.G."/>
            <person name="Trujillo M.E."/>
            <person name="Kang S."/>
            <person name="Nam J.J."/>
            <person name="Kim Y.J."/>
        </authorList>
    </citation>
    <scope>NUCLEOTIDE SEQUENCE [LARGE SCALE GENOMIC DNA]</scope>
    <source>
        <strain evidence="5 6">EPI-7</strain>
    </source>
</reference>
<dbReference type="EMBL" id="CP047156">
    <property type="protein sequence ID" value="QHB99276.1"/>
    <property type="molecule type" value="Genomic_DNA"/>
</dbReference>
<evidence type="ECO:0000313" key="5">
    <source>
        <dbReference type="EMBL" id="QHB99276.1"/>
    </source>
</evidence>
<dbReference type="InterPro" id="IPR011330">
    <property type="entry name" value="Glyco_hydro/deAcase_b/a-brl"/>
</dbReference>
<evidence type="ECO:0000259" key="4">
    <source>
        <dbReference type="Pfam" id="PF01522"/>
    </source>
</evidence>
<organism evidence="5 6">
    <name type="scientific">Epidermidibacterium keratini</name>
    <dbReference type="NCBI Taxonomy" id="1891644"/>
    <lineage>
        <taxon>Bacteria</taxon>
        <taxon>Bacillati</taxon>
        <taxon>Actinomycetota</taxon>
        <taxon>Actinomycetes</taxon>
        <taxon>Sporichthyales</taxon>
        <taxon>Sporichthyaceae</taxon>
        <taxon>Epidermidibacterium</taxon>
    </lineage>
</organism>
<dbReference type="PROSITE" id="PS51257">
    <property type="entry name" value="PROKAR_LIPOPROTEIN"/>
    <property type="match status" value="1"/>
</dbReference>
<keyword evidence="2 3" id="KW-0732">Signal</keyword>
<dbReference type="GO" id="GO:0005975">
    <property type="term" value="P:carbohydrate metabolic process"/>
    <property type="evidence" value="ECO:0007669"/>
    <property type="project" value="InterPro"/>
</dbReference>
<dbReference type="SUPFAM" id="SSF88713">
    <property type="entry name" value="Glycoside hydrolase/deacetylase"/>
    <property type="match status" value="1"/>
</dbReference>
<dbReference type="Gene3D" id="3.20.20.370">
    <property type="entry name" value="Glycoside hydrolase/deacetylase"/>
    <property type="match status" value="1"/>
</dbReference>
<dbReference type="InterPro" id="IPR002509">
    <property type="entry name" value="NODB_dom"/>
</dbReference>
<gene>
    <name evidence="5" type="ORF">EK0264_02525</name>
</gene>
<evidence type="ECO:0000256" key="2">
    <source>
        <dbReference type="ARBA" id="ARBA00022729"/>
    </source>
</evidence>
<sequence length="432" mass="46425">MNVRLRSRALRYAVLLIALIVAGCTSGATAGKGGAGGAGSSSATPTVSPEDQLIQTAQQQAAQYDYDGAIGTLQTMSGNKKVDAELQKVQSAKASAVAWPDNTTIPHIFYHSLIVDPARAFNSPQATGYSQYMVTLNEFTAQLQQIYDNGYVLIHPDRIASPGPDGAMVANPILLPPGKKPLVLSIDDVSYYEYMEGDGFPDKLVVASDGRVRNVYTDAAGNSTEGSYDVMPIIDDFVAAHPDFSYRGDKGTIALTGYNGVLGYRTSVKTYGDNATTKAEQAAAKPVADAIKAAGWRFASHSWGHIDMTKSSAGTIKADAQLWDAEVRPIVGDTPYLVYPFGADIAGVEQYAASNPKFAFLHDTEAFSYYFPVDASQPYWMQMGPQSVRQARINIDGITLQRALDGKTTVLNQFFDPQSTIDPQRPLPVPGP</sequence>
<dbReference type="PANTHER" id="PTHR34216:SF3">
    <property type="entry name" value="POLY-BETA-1,6-N-ACETYL-D-GLUCOSAMINE N-DEACETYLASE"/>
    <property type="match status" value="1"/>
</dbReference>